<keyword evidence="5" id="KW-1185">Reference proteome</keyword>
<keyword evidence="1" id="KW-0507">mRNA processing</keyword>
<reference evidence="4" key="1">
    <citation type="submission" date="2021-03" db="EMBL/GenBank/DDBJ databases">
        <title>Draft genome sequence of rust myrtle Austropuccinia psidii MF-1, a brazilian biotype.</title>
        <authorList>
            <person name="Quecine M.C."/>
            <person name="Pachon D.M.R."/>
            <person name="Bonatelli M.L."/>
            <person name="Correr F.H."/>
            <person name="Franceschini L.M."/>
            <person name="Leite T.F."/>
            <person name="Margarido G.R.A."/>
            <person name="Almeida C.A."/>
            <person name="Ferrarezi J.A."/>
            <person name="Labate C.A."/>
        </authorList>
    </citation>
    <scope>NUCLEOTIDE SEQUENCE</scope>
    <source>
        <strain evidence="4">MF-1</strain>
    </source>
</reference>
<evidence type="ECO:0000313" key="4">
    <source>
        <dbReference type="EMBL" id="MBW0574120.1"/>
    </source>
</evidence>
<dbReference type="InterPro" id="IPR001878">
    <property type="entry name" value="Znf_CCHC"/>
</dbReference>
<dbReference type="EMBL" id="AVOT02093530">
    <property type="protein sequence ID" value="MBW0574120.1"/>
    <property type="molecule type" value="Genomic_DNA"/>
</dbReference>
<keyword evidence="2" id="KW-0479">Metal-binding</keyword>
<dbReference type="SMART" id="SM00343">
    <property type="entry name" value="ZnF_C2HC"/>
    <property type="match status" value="1"/>
</dbReference>
<keyword evidence="2" id="KW-0862">Zinc</keyword>
<evidence type="ECO:0000256" key="2">
    <source>
        <dbReference type="PROSITE-ProRule" id="PRU00047"/>
    </source>
</evidence>
<accession>A0A9Q3K795</accession>
<dbReference type="SUPFAM" id="SSF57756">
    <property type="entry name" value="Retrovirus zinc finger-like domains"/>
    <property type="match status" value="1"/>
</dbReference>
<comment type="caution">
    <text evidence="4">The sequence shown here is derived from an EMBL/GenBank/DDBJ whole genome shotgun (WGS) entry which is preliminary data.</text>
</comment>
<dbReference type="Gene3D" id="4.10.60.10">
    <property type="entry name" value="Zinc finger, CCHC-type"/>
    <property type="match status" value="1"/>
</dbReference>
<keyword evidence="2" id="KW-0863">Zinc-finger</keyword>
<sequence>MDKIDGNASYGNVFSLPSCILTLESCFQRPETIEQILSFNSMSLQPSSTPPHQLEMTSHSDLRTAMNIVCHLCQRRGHMAKECPNTKDNHCLRTPTMPPVVNPILTPAKYHAHYPIITPPTQLPFSNTTRQQCLADLY</sequence>
<dbReference type="InterPro" id="IPR036875">
    <property type="entry name" value="Znf_CCHC_sf"/>
</dbReference>
<feature type="domain" description="CCHC-type" evidence="3">
    <location>
        <begin position="70"/>
        <end position="85"/>
    </location>
</feature>
<evidence type="ECO:0000259" key="3">
    <source>
        <dbReference type="PROSITE" id="PS50158"/>
    </source>
</evidence>
<protein>
    <recommendedName>
        <fullName evidence="3">CCHC-type domain-containing protein</fullName>
    </recommendedName>
</protein>
<dbReference type="OrthoDB" id="8026949at2759"/>
<dbReference type="GO" id="GO:0008270">
    <property type="term" value="F:zinc ion binding"/>
    <property type="evidence" value="ECO:0007669"/>
    <property type="project" value="UniProtKB-KW"/>
</dbReference>
<dbReference type="Proteomes" id="UP000765509">
    <property type="component" value="Unassembled WGS sequence"/>
</dbReference>
<name>A0A9Q3K795_9BASI</name>
<dbReference type="GO" id="GO:0006397">
    <property type="term" value="P:mRNA processing"/>
    <property type="evidence" value="ECO:0007669"/>
    <property type="project" value="UniProtKB-KW"/>
</dbReference>
<dbReference type="Pfam" id="PF00098">
    <property type="entry name" value="zf-CCHC"/>
    <property type="match status" value="1"/>
</dbReference>
<dbReference type="GO" id="GO:0003676">
    <property type="term" value="F:nucleic acid binding"/>
    <property type="evidence" value="ECO:0007669"/>
    <property type="project" value="InterPro"/>
</dbReference>
<gene>
    <name evidence="4" type="ORF">O181_113835</name>
</gene>
<dbReference type="PROSITE" id="PS50158">
    <property type="entry name" value="ZF_CCHC"/>
    <property type="match status" value="1"/>
</dbReference>
<evidence type="ECO:0000313" key="5">
    <source>
        <dbReference type="Proteomes" id="UP000765509"/>
    </source>
</evidence>
<evidence type="ECO:0000256" key="1">
    <source>
        <dbReference type="ARBA" id="ARBA00022664"/>
    </source>
</evidence>
<dbReference type="AlphaFoldDB" id="A0A9Q3K795"/>
<proteinExistence type="predicted"/>
<organism evidence="4 5">
    <name type="scientific">Austropuccinia psidii MF-1</name>
    <dbReference type="NCBI Taxonomy" id="1389203"/>
    <lineage>
        <taxon>Eukaryota</taxon>
        <taxon>Fungi</taxon>
        <taxon>Dikarya</taxon>
        <taxon>Basidiomycota</taxon>
        <taxon>Pucciniomycotina</taxon>
        <taxon>Pucciniomycetes</taxon>
        <taxon>Pucciniales</taxon>
        <taxon>Sphaerophragmiaceae</taxon>
        <taxon>Austropuccinia</taxon>
    </lineage>
</organism>